<dbReference type="Pfam" id="PF18998">
    <property type="entry name" value="Flg_new_2"/>
    <property type="match status" value="3"/>
</dbReference>
<protein>
    <recommendedName>
        <fullName evidence="1">PKD domain-containing protein</fullName>
    </recommendedName>
</protein>
<dbReference type="InterPro" id="IPR035986">
    <property type="entry name" value="PKD_dom_sf"/>
</dbReference>
<proteinExistence type="predicted"/>
<dbReference type="SUPFAM" id="SSF49299">
    <property type="entry name" value="PKD domain"/>
    <property type="match status" value="1"/>
</dbReference>
<evidence type="ECO:0000259" key="1">
    <source>
        <dbReference type="PROSITE" id="PS50093"/>
    </source>
</evidence>
<dbReference type="InterPro" id="IPR044060">
    <property type="entry name" value="Bacterial_rp_domain"/>
</dbReference>
<dbReference type="Proteomes" id="UP000183769">
    <property type="component" value="Unassembled WGS sequence"/>
</dbReference>
<dbReference type="OrthoDB" id="269633at2157"/>
<dbReference type="CDD" id="cd00146">
    <property type="entry name" value="PKD"/>
    <property type="match status" value="1"/>
</dbReference>
<keyword evidence="3" id="KW-1185">Reference proteome</keyword>
<accession>A0A1I5ULT2</accession>
<gene>
    <name evidence="2" type="ORF">SAMN05216277_11334</name>
</gene>
<feature type="domain" description="PKD" evidence="1">
    <location>
        <begin position="113"/>
        <end position="156"/>
    </location>
</feature>
<dbReference type="InterPro" id="IPR000601">
    <property type="entry name" value="PKD_dom"/>
</dbReference>
<name>A0A1I5ULT2_9EURY</name>
<dbReference type="PROSITE" id="PS50093">
    <property type="entry name" value="PKD"/>
    <property type="match status" value="1"/>
</dbReference>
<dbReference type="InterPro" id="IPR013783">
    <property type="entry name" value="Ig-like_fold"/>
</dbReference>
<evidence type="ECO:0000313" key="3">
    <source>
        <dbReference type="Proteomes" id="UP000183769"/>
    </source>
</evidence>
<dbReference type="EMBL" id="FOXI01000013">
    <property type="protein sequence ID" value="SFP96180.1"/>
    <property type="molecule type" value="Genomic_DNA"/>
</dbReference>
<evidence type="ECO:0000313" key="2">
    <source>
        <dbReference type="EMBL" id="SFP96180.1"/>
    </source>
</evidence>
<dbReference type="RefSeq" id="WP_074879525.1">
    <property type="nucleotide sequence ID" value="NZ_FOXI01000013.1"/>
</dbReference>
<sequence length="1600" mass="174894">MGRPGSFGNIALPVVLSVLLVLAPMTAFVTPGSAAPATDTAPSLYVASDSDAVQDQSGGSDILGAVVDTVDAAASMQANEAPVIEDTDPEDTMRTESGVWSDEFYVDATDPDGDELTYTWNWWDGDELLGSWENDERNDFKWDQPGTYTIEVVVSDGQASTSYQWMFIIEEADTTDSFELDLNTDGEGIVEANPPGTIGDSFSETYESGDTVQLTADADANYEFTGWEGDVESHQRDDKSIEVTMDQAKDITATFEQADNEAPIIEWASPDHTVRTDVGEWSEYFEVQANDPDGDDSDLTYTWKWWDDDELLGSWEDDERNDFKWDEPGEYTIEVIVSDGEDTTSYSWEFIIESGTTTYELDVESDGGGDVDIDPPGRTDDAFQADYEEGTEIELTADADTGYEFAGWEGDLASDKRNERSIEVTMDRARDLTATFERAANEAPEIIDVSPRGTVTTAAGEWSEVFEVDVTDPDGDDSDLTYTWKWWDDDELVATFKDSGADNDFKWDEEGDYRIEVVVSDGEDSVSHSWEFIIEADTTTYDLEVDTDGSGDGEVALAPPGTTVENYESAFESGTVIELTARSGEESKFTGWDGDLASYKRDERSIEVTMDQARDLTATFEQATNQAPVIEAIDPEGTMRTELGVWSEPFEVHATDPDGDDSDLTYTWKWWDGDELIASWDDDATMDFKWDEEGEYRIQVVVSDGEHLTSHSWEFIIGTPGDNTGPPLEVATVDLNGDSFVAGQQATGSVTLETAGEQSREVALGVQAVGPNGDTYAVDLRDGPDVLVPGEGPTIVDVMLPVRDGYPTGEYDLRITVWPADSPQTAETRLLRTTREAAFDVVPPKSERAAVSIGDLDRDRYLFDETVDMTATVENTGNSERTFDVSLFLRRPDGTRLDVGEKRGVTITPGRDRELDFQHQFGDNGLAGEYDIVVEVSEAGDEITSMTDRKAFDLVGGDAADVTIDYVYLGGALVSPEDHVSPVIGVSTGELGRELVVEYTLRGPDGEIYTPRENTRSIELGEFGHEQLRPEIRITDQYPDGQYDLIVTVKASEDSSQVLARQVKESGIEVDGNSDASISLAPQGEFSAEVTLFRDGDRIGLDYITDGDSITFDGLAAGSYTVEYAMYFPGGKDTVRRSIQLSDGQARVLELDPEKASASGFVEIDGTRLNYGTVVISGEPADTDSNGNFQTGPSLSPGYHTLLVKYDGRTIYREGVEIEPGQNRIDVTIDYVDPHPDDEFDGEELMLGFWCGELCYASGDSGHTNAEYMLGWMLGAVNPAFDVRDGLASAGKGDAVGVGLSIIGLAPYAGDISSIGGRLARVIPDLPSSQAFRLKEMVRKSSINKKDELLDYLNQHTSAKNTLKESFGLSGDFTKRLSDSRARKLRFAAGRMKAAGYDSEDVARFIRRNGESGNLQKVDEFSHAVYQYEKATDTVPKTHGEMLEAIWFNRVRKAEGADIARKTTQGGQLTAGKTYVATGVELRAGGELDVVVFTVDEAGNPTVTKAYEVTRGSVSNKPTNQLVRNLGRGADAGSDSHHYLDSDAFARQATAQQDGGYVGFADDVDINIADSRTPTAGAQLYDDAEFARMSDDLGLVKDDP</sequence>
<dbReference type="CDD" id="cd20742">
    <property type="entry name" value="FIX_vWA-like"/>
    <property type="match status" value="1"/>
</dbReference>
<dbReference type="Gene3D" id="2.60.40.10">
    <property type="entry name" value="Immunoglobulins"/>
    <property type="match status" value="3"/>
</dbReference>
<organism evidence="2 3">
    <name type="scientific">Halolamina pelagica</name>
    <dbReference type="NCBI Taxonomy" id="699431"/>
    <lineage>
        <taxon>Archaea</taxon>
        <taxon>Methanobacteriati</taxon>
        <taxon>Methanobacteriota</taxon>
        <taxon>Stenosarchaea group</taxon>
        <taxon>Halobacteria</taxon>
        <taxon>Halobacteriales</taxon>
        <taxon>Haloferacaceae</taxon>
    </lineage>
</organism>
<reference evidence="3" key="1">
    <citation type="submission" date="2016-10" db="EMBL/GenBank/DDBJ databases">
        <authorList>
            <person name="Varghese N."/>
            <person name="Submissions S."/>
        </authorList>
    </citation>
    <scope>NUCLEOTIDE SEQUENCE [LARGE SCALE GENOMIC DNA]</scope>
    <source>
        <strain evidence="3">CGMCC 1.10329</strain>
    </source>
</reference>